<accession>A0A087UXF7</accession>
<proteinExistence type="predicted"/>
<feature type="domain" description="C3H1-type" evidence="2">
    <location>
        <begin position="570"/>
        <end position="588"/>
    </location>
</feature>
<feature type="domain" description="C3H1-type" evidence="2">
    <location>
        <begin position="589"/>
        <end position="616"/>
    </location>
</feature>
<name>A0A087UXF7_STEMI</name>
<feature type="zinc finger region" description="C3H1-type" evidence="1">
    <location>
        <begin position="589"/>
        <end position="616"/>
    </location>
</feature>
<protein>
    <recommendedName>
        <fullName evidence="2">C3H1-type domain-containing protein</fullName>
    </recommendedName>
</protein>
<dbReference type="AlphaFoldDB" id="A0A087UXF7"/>
<keyword evidence="4" id="KW-1185">Reference proteome</keyword>
<evidence type="ECO:0000259" key="2">
    <source>
        <dbReference type="PROSITE" id="PS50103"/>
    </source>
</evidence>
<dbReference type="Gene3D" id="4.10.1000.10">
    <property type="entry name" value="Zinc finger, CCCH-type"/>
    <property type="match status" value="1"/>
</dbReference>
<dbReference type="GO" id="GO:0008270">
    <property type="term" value="F:zinc ion binding"/>
    <property type="evidence" value="ECO:0007669"/>
    <property type="project" value="UniProtKB-KW"/>
</dbReference>
<dbReference type="Pfam" id="PF14608">
    <property type="entry name" value="zf-CCCH_2"/>
    <property type="match status" value="2"/>
</dbReference>
<dbReference type="PROSITE" id="PS50103">
    <property type="entry name" value="ZF_C3H1"/>
    <property type="match status" value="2"/>
</dbReference>
<sequence>MYDFVEDQFSNVVCNNITNEHGSTMFCASSLKTLTSENTNVWDISPCPQQNVQECIQPNQSTLFPVSKSSCFLNHQRESKFLEVMPCRKSQNILNVTDEEDEIFYSDDDSCEIFNSDDDENLFTSSKTHFQPIQQNFRLHFPEVEQEDHNYSAINVNFTSKSSFGRELPSASVVSDNYLGQKLLKKALCIKGVNLPFEVKGRNDLSSSSFVDLGSFVKLNKDYEITDAGIDDTLKWAQSFRDNETNTDNVHKLLYYSKIDKTANILNEDNFNLQGSQLMQNCQKMMGRNSRMEDSSGMEYIWEKELDKDYARELQKTKKTILYDKSALRKEINEEAEELLRGLFCAVTFDDDSISSMLGNELVMPEHVSLHSDEIKEDFEFIKDIIDRDVPDSDILVPSKAVSDVTDCNKIFNEAKLTVPLHSANNLYNIDMCENELIRSQPINSDHYVLDSKGETYQATDFFDLSAFQGSFESLESHAVRKDSYTEGGGWSLASDSFLEVDSEAFYDGSYSLENLDTDGVKNECYNFVQDRQSYPSETEECTKMSFFYKGPSNHIRKRMKQKHPPWKRPCSFFMEGNCHRSDCKFSHDLSSITCRFWQENACFKGITCPFLHGYINEKETSVQDDYHLQSDVPDQNYSLESEADFPSLA</sequence>
<feature type="zinc finger region" description="C3H1-type" evidence="1">
    <location>
        <begin position="570"/>
        <end position="588"/>
    </location>
</feature>
<reference evidence="3 4" key="1">
    <citation type="submission" date="2013-11" db="EMBL/GenBank/DDBJ databases">
        <title>Genome sequencing of Stegodyphus mimosarum.</title>
        <authorList>
            <person name="Bechsgaard J."/>
        </authorList>
    </citation>
    <scope>NUCLEOTIDE SEQUENCE [LARGE SCALE GENOMIC DNA]</scope>
</reference>
<dbReference type="OrthoDB" id="3247158at2759"/>
<keyword evidence="1" id="KW-0479">Metal-binding</keyword>
<dbReference type="Proteomes" id="UP000054359">
    <property type="component" value="Unassembled WGS sequence"/>
</dbReference>
<evidence type="ECO:0000313" key="3">
    <source>
        <dbReference type="EMBL" id="KFM82046.1"/>
    </source>
</evidence>
<evidence type="ECO:0000256" key="1">
    <source>
        <dbReference type="PROSITE-ProRule" id="PRU00723"/>
    </source>
</evidence>
<feature type="non-terminal residue" evidence="3">
    <location>
        <position position="650"/>
    </location>
</feature>
<gene>
    <name evidence="3" type="ORF">X975_03627</name>
</gene>
<dbReference type="SMART" id="SM00356">
    <property type="entry name" value="ZnF_C3H1"/>
    <property type="match status" value="2"/>
</dbReference>
<dbReference type="InterPro" id="IPR000571">
    <property type="entry name" value="Znf_CCCH"/>
</dbReference>
<organism evidence="3 4">
    <name type="scientific">Stegodyphus mimosarum</name>
    <name type="common">African social velvet spider</name>
    <dbReference type="NCBI Taxonomy" id="407821"/>
    <lineage>
        <taxon>Eukaryota</taxon>
        <taxon>Metazoa</taxon>
        <taxon>Ecdysozoa</taxon>
        <taxon>Arthropoda</taxon>
        <taxon>Chelicerata</taxon>
        <taxon>Arachnida</taxon>
        <taxon>Araneae</taxon>
        <taxon>Araneomorphae</taxon>
        <taxon>Entelegynae</taxon>
        <taxon>Eresoidea</taxon>
        <taxon>Eresidae</taxon>
        <taxon>Stegodyphus</taxon>
    </lineage>
</organism>
<keyword evidence="1" id="KW-0863">Zinc-finger</keyword>
<evidence type="ECO:0000313" key="4">
    <source>
        <dbReference type="Proteomes" id="UP000054359"/>
    </source>
</evidence>
<keyword evidence="1" id="KW-0862">Zinc</keyword>
<dbReference type="EMBL" id="KK122153">
    <property type="protein sequence ID" value="KFM82046.1"/>
    <property type="molecule type" value="Genomic_DNA"/>
</dbReference>